<dbReference type="SUPFAM" id="SSF56024">
    <property type="entry name" value="Phospholipase D/nuclease"/>
    <property type="match status" value="1"/>
</dbReference>
<gene>
    <name evidence="1" type="ORF">S03H2_04363</name>
</gene>
<dbReference type="AlphaFoldDB" id="X1FH91"/>
<comment type="caution">
    <text evidence="1">The sequence shown here is derived from an EMBL/GenBank/DDBJ whole genome shotgun (WGS) entry which is preliminary data.</text>
</comment>
<organism evidence="1">
    <name type="scientific">marine sediment metagenome</name>
    <dbReference type="NCBI Taxonomy" id="412755"/>
    <lineage>
        <taxon>unclassified sequences</taxon>
        <taxon>metagenomes</taxon>
        <taxon>ecological metagenomes</taxon>
    </lineage>
</organism>
<name>X1FH91_9ZZZZ</name>
<dbReference type="EMBL" id="BARU01001721">
    <property type="protein sequence ID" value="GAH20158.1"/>
    <property type="molecule type" value="Genomic_DNA"/>
</dbReference>
<proteinExistence type="predicted"/>
<sequence length="192" mass="21693">MRLEGTELESEVRKRIEEKLGIPVFAESTNLKLLGDYEALAIEAIDLYDSAEESVLLASNYFDVRVIEAFLRAVDRGVTSRVIMGKNRRSSKIESLRMMLSVTFTKSLINFASKTVDIKDVVRFADLPYTFCSVDGHRSIIEFSDNLNDSFIVALSVDDRDIGEKLTKFYEKLWEAGESQSTLKVLDSLKSS</sequence>
<protein>
    <submittedName>
        <fullName evidence="1">Uncharacterized protein</fullName>
    </submittedName>
</protein>
<dbReference type="Gene3D" id="3.30.870.10">
    <property type="entry name" value="Endonuclease Chain A"/>
    <property type="match status" value="1"/>
</dbReference>
<accession>X1FH91</accession>
<evidence type="ECO:0000313" key="1">
    <source>
        <dbReference type="EMBL" id="GAH20158.1"/>
    </source>
</evidence>
<reference evidence="1" key="1">
    <citation type="journal article" date="2014" name="Front. Microbiol.">
        <title>High frequency of phylogenetically diverse reductive dehalogenase-homologous genes in deep subseafloor sedimentary metagenomes.</title>
        <authorList>
            <person name="Kawai M."/>
            <person name="Futagami T."/>
            <person name="Toyoda A."/>
            <person name="Takaki Y."/>
            <person name="Nishi S."/>
            <person name="Hori S."/>
            <person name="Arai W."/>
            <person name="Tsubouchi T."/>
            <person name="Morono Y."/>
            <person name="Uchiyama I."/>
            <person name="Ito T."/>
            <person name="Fujiyama A."/>
            <person name="Inagaki F."/>
            <person name="Takami H."/>
        </authorList>
    </citation>
    <scope>NUCLEOTIDE SEQUENCE</scope>
    <source>
        <strain evidence="1">Expedition CK06-06</strain>
    </source>
</reference>